<keyword evidence="4" id="KW-0547">Nucleotide-binding</keyword>
<feature type="domain" description="Aminoacyl-tRNA synthetase class Ia" evidence="9">
    <location>
        <begin position="24"/>
        <end position="105"/>
    </location>
</feature>
<dbReference type="EMBL" id="HBFM01009763">
    <property type="protein sequence ID" value="CAD8769821.1"/>
    <property type="molecule type" value="Transcribed_RNA"/>
</dbReference>
<dbReference type="Pfam" id="PF08264">
    <property type="entry name" value="Anticodon_1"/>
    <property type="match status" value="1"/>
</dbReference>
<dbReference type="PANTHER" id="PTHR45794">
    <property type="entry name" value="LEUCYL-TRNA SYNTHETASE"/>
    <property type="match status" value="1"/>
</dbReference>
<evidence type="ECO:0000256" key="3">
    <source>
        <dbReference type="ARBA" id="ARBA00022598"/>
    </source>
</evidence>
<evidence type="ECO:0000256" key="2">
    <source>
        <dbReference type="ARBA" id="ARBA00013164"/>
    </source>
</evidence>
<evidence type="ECO:0000256" key="5">
    <source>
        <dbReference type="ARBA" id="ARBA00022840"/>
    </source>
</evidence>
<proteinExistence type="inferred from homology"/>
<evidence type="ECO:0000256" key="7">
    <source>
        <dbReference type="ARBA" id="ARBA00023146"/>
    </source>
</evidence>
<evidence type="ECO:0000256" key="1">
    <source>
        <dbReference type="ARBA" id="ARBA00005594"/>
    </source>
</evidence>
<dbReference type="Gene3D" id="1.10.730.10">
    <property type="entry name" value="Isoleucyl-tRNA Synthetase, Domain 1"/>
    <property type="match status" value="1"/>
</dbReference>
<feature type="domain" description="Aminoacyl-tRNA synthetase class Ia" evidence="9">
    <location>
        <begin position="188"/>
        <end position="766"/>
    </location>
</feature>
<dbReference type="InterPro" id="IPR002300">
    <property type="entry name" value="aa-tRNA-synth_Ia"/>
</dbReference>
<keyword evidence="5" id="KW-0067">ATP-binding</keyword>
<evidence type="ECO:0000259" key="9">
    <source>
        <dbReference type="Pfam" id="PF00133"/>
    </source>
</evidence>
<dbReference type="SUPFAM" id="SSF52374">
    <property type="entry name" value="Nucleotidylyl transferase"/>
    <property type="match status" value="1"/>
</dbReference>
<dbReference type="InterPro" id="IPR014729">
    <property type="entry name" value="Rossmann-like_a/b/a_fold"/>
</dbReference>
<dbReference type="Gene3D" id="3.40.50.620">
    <property type="entry name" value="HUPs"/>
    <property type="match status" value="1"/>
</dbReference>
<evidence type="ECO:0000256" key="6">
    <source>
        <dbReference type="ARBA" id="ARBA00022917"/>
    </source>
</evidence>
<dbReference type="Gene3D" id="3.90.740.10">
    <property type="entry name" value="Valyl/Leucyl/Isoleucyl-tRNA synthetase, editing domain"/>
    <property type="match status" value="1"/>
</dbReference>
<keyword evidence="3" id="KW-0436">Ligase</keyword>
<dbReference type="GO" id="GO:0006429">
    <property type="term" value="P:leucyl-tRNA aminoacylation"/>
    <property type="evidence" value="ECO:0007669"/>
    <property type="project" value="InterPro"/>
</dbReference>
<gene>
    <name evidence="11" type="ORF">PPAR00522_LOCUS6220</name>
</gene>
<dbReference type="GO" id="GO:0004823">
    <property type="term" value="F:leucine-tRNA ligase activity"/>
    <property type="evidence" value="ECO:0007669"/>
    <property type="project" value="UniProtKB-EC"/>
</dbReference>
<dbReference type="SUPFAM" id="SSF50677">
    <property type="entry name" value="ValRS/IleRS/LeuRS editing domain"/>
    <property type="match status" value="1"/>
</dbReference>
<name>A0A7S0UUZ6_9CHLO</name>
<evidence type="ECO:0000259" key="10">
    <source>
        <dbReference type="Pfam" id="PF08264"/>
    </source>
</evidence>
<keyword evidence="7" id="KW-0030">Aminoacyl-tRNA synthetase</keyword>
<dbReference type="GO" id="GO:0005524">
    <property type="term" value="F:ATP binding"/>
    <property type="evidence" value="ECO:0007669"/>
    <property type="project" value="UniProtKB-KW"/>
</dbReference>
<evidence type="ECO:0000313" key="11">
    <source>
        <dbReference type="EMBL" id="CAD8769821.1"/>
    </source>
</evidence>
<dbReference type="InterPro" id="IPR004493">
    <property type="entry name" value="Leu-tRNA-synth_Ia_arc/euk"/>
</dbReference>
<dbReference type="InterPro" id="IPR009008">
    <property type="entry name" value="Val/Leu/Ile-tRNA-synth_edit"/>
</dbReference>
<reference evidence="11" key="1">
    <citation type="submission" date="2021-01" db="EMBL/GenBank/DDBJ databases">
        <authorList>
            <person name="Corre E."/>
            <person name="Pelletier E."/>
            <person name="Niang G."/>
            <person name="Scheremetjew M."/>
            <person name="Finn R."/>
            <person name="Kale V."/>
            <person name="Holt S."/>
            <person name="Cochrane G."/>
            <person name="Meng A."/>
            <person name="Brown T."/>
            <person name="Cohen L."/>
        </authorList>
    </citation>
    <scope>NUCLEOTIDE SEQUENCE</scope>
    <source>
        <strain evidence="11">SAG 63-3</strain>
    </source>
</reference>
<dbReference type="Pfam" id="PF00133">
    <property type="entry name" value="tRNA-synt_1"/>
    <property type="match status" value="2"/>
</dbReference>
<dbReference type="AlphaFoldDB" id="A0A7S0UUZ6"/>
<dbReference type="EC" id="6.1.1.4" evidence="2"/>
<accession>A0A7S0UUZ6</accession>
<evidence type="ECO:0000256" key="4">
    <source>
        <dbReference type="ARBA" id="ARBA00022741"/>
    </source>
</evidence>
<keyword evidence="6" id="KW-0648">Protein biosynthesis</keyword>
<protein>
    <recommendedName>
        <fullName evidence="2">leucine--tRNA ligase</fullName>
        <ecNumber evidence="2">6.1.1.4</ecNumber>
    </recommendedName>
    <alternativeName>
        <fullName evidence="8">Leucyl-tRNA synthetase</fullName>
    </alternativeName>
</protein>
<evidence type="ECO:0000256" key="8">
    <source>
        <dbReference type="ARBA" id="ARBA00030520"/>
    </source>
</evidence>
<sequence length="1124" mass="124955">MASVEGGKENRSRRDLLGNIQAQVQQRWEDVKIFEANAPIEKDDRPKYFGNFPYPYMNGLLHLGHAFSLSKLEFASAYNRLCGKNVLFPQAFHCTGMPIKACADKLDRELKKYGCPPVFEVEEADVPEAPKTAAAAPVDEVKADPTKFSGKKSKAAAKQGAGASQWEILKKSGIDEEDIPLFRHSSHWLNYFPPRAMNDIKAMGCGVDWRRSFITTDVNKYYDSFIQWQFLTLRKSGKVVKDKRYAVFSPLDDQPCADHDRATGEGVGPQEYTLIKMEALELKGKLAALAGQGRVFLMAATLRPETMYGQTNCWILPEGKYGVFKGLKDELYVMTERSALNLSYQELTPLRGQPEKVLDVTGQDLIGLPVRSPHCPHERVYVLPLLTILTNKGTGVVTSVPSDSPDDYTALQDLKNKPKLRAKYGVEDEWVLPFEVIPIIDIPELGDKAAVTVCEEMKIQSQNDTAKLAAAKDKVYKLGFNEGVLKVGKHAGVRVSEAKPLVKAEMLEAGTALLYSEPEKSVMSRSGDECVVALTDQWYIIYGEEEWRKATEASLAQMETFNEDTRNSFKHCLGWLQQWACSRSFGLGTRLPWDPQYLIESLSDSTIYMAFYTIAHILQRGDMYGNLEGKYGIKPEDMTPAVYDAIFLGKEYSSEGEKGKVPQEAIAEMRREFEYWYPFDLRVSGKDLIQNHLTFALYNHTAIWAERPDLWPRAFRCNGHLLLNAEKMSKSTGNFKTLRDAIYEYGSDAMRWALADAGDGMDDANFETSIANAAILRLTKELAWIEETLAAVNNDSSSLRSGDELTLMADKVFDNEINIAIAQAKAAYDRMLFREALKVAGYNLYNARDVYRQSCGVDGMHGGLIKRFIEVQTKLLTPIIPHTAEHIWINLLKKAGNGEESSSSSNGNSFSILNSGFPQGAEPDYVMQRAAAYVEDLIPSLRKLIQKAETPIKKKGGAGNNNAAATPKVEQCDLIIATQFVGWQEKALLALQQNFNAETKVFTDKALAAATEAVMANDPAAAGMNEKQVKQMVMPFARFKMEEVAKAGPVALEVKLPFDERQLIFDNADYIKRSLKLSNLVVHFNTEATAVEALKAAGVKADVKDAFPGTPVVALSISAASQSS</sequence>
<dbReference type="CDD" id="cd07959">
    <property type="entry name" value="Anticodon_Ia_Leu_AEc"/>
    <property type="match status" value="1"/>
</dbReference>
<dbReference type="NCBIfam" id="TIGR00395">
    <property type="entry name" value="leuS_arch"/>
    <property type="match status" value="1"/>
</dbReference>
<dbReference type="PANTHER" id="PTHR45794:SF1">
    <property type="entry name" value="LEUCINE--TRNA LIGASE, CYTOPLASMIC"/>
    <property type="match status" value="1"/>
</dbReference>
<dbReference type="InterPro" id="IPR013155">
    <property type="entry name" value="M/V/L/I-tRNA-synth_anticd-bd"/>
</dbReference>
<organism evidence="11">
    <name type="scientific">Polytomella parva</name>
    <dbReference type="NCBI Taxonomy" id="51329"/>
    <lineage>
        <taxon>Eukaryota</taxon>
        <taxon>Viridiplantae</taxon>
        <taxon>Chlorophyta</taxon>
        <taxon>core chlorophytes</taxon>
        <taxon>Chlorophyceae</taxon>
        <taxon>CS clade</taxon>
        <taxon>Chlamydomonadales</taxon>
        <taxon>Chlamydomonadaceae</taxon>
        <taxon>Polytomella</taxon>
    </lineage>
</organism>
<feature type="domain" description="Methionyl/Valyl/Leucyl/Isoleucyl-tRNA synthetase anticodon-binding" evidence="10">
    <location>
        <begin position="810"/>
        <end position="951"/>
    </location>
</feature>
<dbReference type="InterPro" id="IPR009080">
    <property type="entry name" value="tRNAsynth_Ia_anticodon-bd"/>
</dbReference>
<dbReference type="GO" id="GO:0002161">
    <property type="term" value="F:aminoacyl-tRNA deacylase activity"/>
    <property type="evidence" value="ECO:0007669"/>
    <property type="project" value="InterPro"/>
</dbReference>
<dbReference type="SUPFAM" id="SSF47323">
    <property type="entry name" value="Anticodon-binding domain of a subclass of class I aminoacyl-tRNA synthetases"/>
    <property type="match status" value="1"/>
</dbReference>
<comment type="similarity">
    <text evidence="1">Belongs to the class-I aminoacyl-tRNA synthetase family.</text>
</comment>
<dbReference type="FunFam" id="3.90.740.10:FF:000001">
    <property type="entry name" value="Leucine--tRNA ligase, cytoplasmic"/>
    <property type="match status" value="1"/>
</dbReference>